<dbReference type="Pfam" id="PF10509">
    <property type="entry name" value="GalKase_gal_bdg"/>
    <property type="match status" value="1"/>
</dbReference>
<evidence type="ECO:0000256" key="1">
    <source>
        <dbReference type="ARBA" id="ARBA00006566"/>
    </source>
</evidence>
<name>A0ABS5D5F2_9FLAO</name>
<comment type="caution">
    <text evidence="11">The sequence shown here is derived from an EMBL/GenBank/DDBJ whole genome shotgun (WGS) entry which is preliminary data.</text>
</comment>
<comment type="similarity">
    <text evidence="1">Belongs to the GHMP kinase family. GalK subfamily.</text>
</comment>
<dbReference type="Pfam" id="PF08544">
    <property type="entry name" value="GHMP_kinases_C"/>
    <property type="match status" value="1"/>
</dbReference>
<dbReference type="InterPro" id="IPR014721">
    <property type="entry name" value="Ribsml_uS5_D2-typ_fold_subgr"/>
</dbReference>
<dbReference type="EMBL" id="JAGPXB010000010">
    <property type="protein sequence ID" value="MBQ0909253.1"/>
    <property type="molecule type" value="Genomic_DNA"/>
</dbReference>
<dbReference type="Proteomes" id="UP000679008">
    <property type="component" value="Unassembled WGS sequence"/>
</dbReference>
<dbReference type="InterPro" id="IPR006204">
    <property type="entry name" value="GHMP_kinase_N_dom"/>
</dbReference>
<evidence type="ECO:0000313" key="12">
    <source>
        <dbReference type="Proteomes" id="UP000679008"/>
    </source>
</evidence>
<sequence>MNDVVIQKTSAFFQEKFGSTPEKVVLSPGRINIIGEHIDYNDGYVLPAAIDKIICFAFAKNNSNESKIIALDLNEELIIDLSVEVSHSKVEWTNYLLGVIKQLQDNGFNFEGFNCVFSSNIPVGSGLSSSAALECGFLYGINTLFNLQIKPINMALMGQKAEHWVGINCGIMDQFSSVMGLENKVIKIDCKTLEYEYHTADFNDYALILFDSNVKHSLMTSAYNQRREQCEEGLSILKNKFPEINSFRDCRLEHVQQLQDVMSADVFKRCSFVVKEIERVTLACTALDNGAIETLGQLMFETHEGLSQEYEVSCNELDFLVDFVKNEKAVVGSRLMGGGFGGCTINLIKKGEEDAIKTKLVEGYKATFGIDLKIYDVKIGNGTSLYELGKL</sequence>
<dbReference type="GO" id="GO:0004335">
    <property type="term" value="F:galactokinase activity"/>
    <property type="evidence" value="ECO:0007669"/>
    <property type="project" value="UniProtKB-EC"/>
</dbReference>
<evidence type="ECO:0000256" key="7">
    <source>
        <dbReference type="NCBIfam" id="TIGR00131"/>
    </source>
</evidence>
<evidence type="ECO:0000259" key="8">
    <source>
        <dbReference type="Pfam" id="PF00288"/>
    </source>
</evidence>
<dbReference type="SUPFAM" id="SSF54211">
    <property type="entry name" value="Ribosomal protein S5 domain 2-like"/>
    <property type="match status" value="1"/>
</dbReference>
<dbReference type="InterPro" id="IPR036554">
    <property type="entry name" value="GHMP_kinase_C_sf"/>
</dbReference>
<keyword evidence="2 11" id="KW-0808">Transferase</keyword>
<evidence type="ECO:0000259" key="10">
    <source>
        <dbReference type="Pfam" id="PF10509"/>
    </source>
</evidence>
<keyword evidence="3" id="KW-0547">Nucleotide-binding</keyword>
<dbReference type="PRINTS" id="PR00959">
    <property type="entry name" value="MEVGALKINASE"/>
</dbReference>
<keyword evidence="4" id="KW-0418">Kinase</keyword>
<proteinExistence type="inferred from homology"/>
<evidence type="ECO:0000313" key="11">
    <source>
        <dbReference type="EMBL" id="MBQ0909253.1"/>
    </source>
</evidence>
<keyword evidence="12" id="KW-1185">Reference proteome</keyword>
<feature type="domain" description="Galactokinase N-terminal" evidence="10">
    <location>
        <begin position="12"/>
        <end position="59"/>
    </location>
</feature>
<dbReference type="Gene3D" id="3.30.70.890">
    <property type="entry name" value="GHMP kinase, C-terminal domain"/>
    <property type="match status" value="1"/>
</dbReference>
<organism evidence="11 12">
    <name type="scientific">Flavobacterium erciyesense</name>
    <dbReference type="NCBI Taxonomy" id="2825842"/>
    <lineage>
        <taxon>Bacteria</taxon>
        <taxon>Pseudomonadati</taxon>
        <taxon>Bacteroidota</taxon>
        <taxon>Flavobacteriia</taxon>
        <taxon>Flavobacteriales</taxon>
        <taxon>Flavobacteriaceae</taxon>
        <taxon>Flavobacterium</taxon>
    </lineage>
</organism>
<dbReference type="RefSeq" id="WP_210790712.1">
    <property type="nucleotide sequence ID" value="NZ_JAGPXB010000010.1"/>
</dbReference>
<dbReference type="PROSITE" id="PS00627">
    <property type="entry name" value="GHMP_KINASES_ATP"/>
    <property type="match status" value="1"/>
</dbReference>
<accession>A0ABS5D5F2</accession>
<reference evidence="11 12" key="1">
    <citation type="submission" date="2021-04" db="EMBL/GenBank/DDBJ databases">
        <title>Description of novel Flavobacterium sp. F-328.</title>
        <authorList>
            <person name="Saticioglu I.B."/>
        </authorList>
    </citation>
    <scope>NUCLEOTIDE SEQUENCE [LARGE SCALE GENOMIC DNA]</scope>
    <source>
        <strain evidence="11 12">F-328</strain>
    </source>
</reference>
<dbReference type="InterPro" id="IPR020568">
    <property type="entry name" value="Ribosomal_Su5_D2-typ_SF"/>
</dbReference>
<evidence type="ECO:0000256" key="5">
    <source>
        <dbReference type="ARBA" id="ARBA00022840"/>
    </source>
</evidence>
<evidence type="ECO:0000256" key="4">
    <source>
        <dbReference type="ARBA" id="ARBA00022777"/>
    </source>
</evidence>
<dbReference type="Pfam" id="PF00288">
    <property type="entry name" value="GHMP_kinases_N"/>
    <property type="match status" value="1"/>
</dbReference>
<dbReference type="InterPro" id="IPR006206">
    <property type="entry name" value="Mevalonate/galactokinase"/>
</dbReference>
<dbReference type="PRINTS" id="PR00473">
    <property type="entry name" value="GALCTOKINASE"/>
</dbReference>
<feature type="domain" description="GHMP kinase C-terminal" evidence="9">
    <location>
        <begin position="286"/>
        <end position="365"/>
    </location>
</feature>
<dbReference type="SUPFAM" id="SSF55060">
    <property type="entry name" value="GHMP Kinase, C-terminal domain"/>
    <property type="match status" value="1"/>
</dbReference>
<evidence type="ECO:0000256" key="3">
    <source>
        <dbReference type="ARBA" id="ARBA00022741"/>
    </source>
</evidence>
<feature type="domain" description="GHMP kinase N-terminal" evidence="8">
    <location>
        <begin position="94"/>
        <end position="180"/>
    </location>
</feature>
<keyword evidence="6" id="KW-0119">Carbohydrate metabolism</keyword>
<dbReference type="Gene3D" id="3.30.230.10">
    <property type="match status" value="1"/>
</dbReference>
<dbReference type="PIRSF" id="PIRSF000530">
    <property type="entry name" value="Galactokinase"/>
    <property type="match status" value="1"/>
</dbReference>
<evidence type="ECO:0000256" key="2">
    <source>
        <dbReference type="ARBA" id="ARBA00022679"/>
    </source>
</evidence>
<evidence type="ECO:0000256" key="6">
    <source>
        <dbReference type="ARBA" id="ARBA00023144"/>
    </source>
</evidence>
<dbReference type="InterPro" id="IPR006203">
    <property type="entry name" value="GHMP_knse_ATP-bd_CS"/>
</dbReference>
<keyword evidence="5" id="KW-0067">ATP-binding</keyword>
<dbReference type="EC" id="2.7.1.6" evidence="7"/>
<evidence type="ECO:0000259" key="9">
    <source>
        <dbReference type="Pfam" id="PF08544"/>
    </source>
</evidence>
<dbReference type="InterPro" id="IPR019741">
    <property type="entry name" value="Galactokinase_CS"/>
</dbReference>
<dbReference type="PANTHER" id="PTHR10457:SF7">
    <property type="entry name" value="GALACTOKINASE-RELATED"/>
    <property type="match status" value="1"/>
</dbReference>
<gene>
    <name evidence="11" type="primary">galK</name>
    <name evidence="11" type="ORF">KBJ98_11120</name>
</gene>
<keyword evidence="6" id="KW-0299">Galactose metabolism</keyword>
<dbReference type="InterPro" id="IPR000705">
    <property type="entry name" value="Galactokinase"/>
</dbReference>
<dbReference type="NCBIfam" id="TIGR00131">
    <property type="entry name" value="gal_kin"/>
    <property type="match status" value="1"/>
</dbReference>
<dbReference type="PROSITE" id="PS00106">
    <property type="entry name" value="GALACTOKINASE"/>
    <property type="match status" value="1"/>
</dbReference>
<dbReference type="InterPro" id="IPR013750">
    <property type="entry name" value="GHMP_kinase_C_dom"/>
</dbReference>
<dbReference type="PANTHER" id="PTHR10457">
    <property type="entry name" value="MEVALONATE KINASE/GALACTOKINASE"/>
    <property type="match status" value="1"/>
</dbReference>
<protein>
    <recommendedName>
        <fullName evidence="7">Galactokinase</fullName>
        <ecNumber evidence="7">2.7.1.6</ecNumber>
    </recommendedName>
</protein>
<dbReference type="InterPro" id="IPR019539">
    <property type="entry name" value="GalKase_N"/>
</dbReference>